<evidence type="ECO:0000256" key="3">
    <source>
        <dbReference type="ARBA" id="ARBA00023125"/>
    </source>
</evidence>
<dbReference type="PANTHER" id="PTHR30363">
    <property type="entry name" value="HTH-TYPE TRANSCRIPTIONAL REGULATOR SRLR-RELATED"/>
    <property type="match status" value="1"/>
</dbReference>
<dbReference type="PANTHER" id="PTHR30363:SF4">
    <property type="entry name" value="GLYCEROL-3-PHOSPHATE REGULON REPRESSOR"/>
    <property type="match status" value="1"/>
</dbReference>
<proteinExistence type="predicted"/>
<dbReference type="SMART" id="SM01134">
    <property type="entry name" value="DeoRC"/>
    <property type="match status" value="1"/>
</dbReference>
<dbReference type="RefSeq" id="WP_165793383.1">
    <property type="nucleotide sequence ID" value="NZ_PVTP01000009.1"/>
</dbReference>
<dbReference type="SMART" id="SM00420">
    <property type="entry name" value="HTH_DEOR"/>
    <property type="match status" value="1"/>
</dbReference>
<dbReference type="InterPro" id="IPR036388">
    <property type="entry name" value="WH-like_DNA-bd_sf"/>
</dbReference>
<dbReference type="EMBL" id="PVTP01000009">
    <property type="protein sequence ID" value="PRY76347.1"/>
    <property type="molecule type" value="Genomic_DNA"/>
</dbReference>
<keyword evidence="1" id="KW-0678">Repressor</keyword>
<dbReference type="Pfam" id="PF00455">
    <property type="entry name" value="DeoRC"/>
    <property type="match status" value="1"/>
</dbReference>
<dbReference type="PRINTS" id="PR00037">
    <property type="entry name" value="HTHLACR"/>
</dbReference>
<comment type="caution">
    <text evidence="6">The sequence shown here is derived from an EMBL/GenBank/DDBJ whole genome shotgun (WGS) entry which is preliminary data.</text>
</comment>
<dbReference type="GO" id="GO:0003700">
    <property type="term" value="F:DNA-binding transcription factor activity"/>
    <property type="evidence" value="ECO:0007669"/>
    <property type="project" value="InterPro"/>
</dbReference>
<dbReference type="PROSITE" id="PS00894">
    <property type="entry name" value="HTH_DEOR_1"/>
    <property type="match status" value="1"/>
</dbReference>
<gene>
    <name evidence="6" type="ORF">CLV80_109147</name>
</gene>
<evidence type="ECO:0000256" key="2">
    <source>
        <dbReference type="ARBA" id="ARBA00023015"/>
    </source>
</evidence>
<dbReference type="GO" id="GO:0003677">
    <property type="term" value="F:DNA binding"/>
    <property type="evidence" value="ECO:0007669"/>
    <property type="project" value="UniProtKB-KW"/>
</dbReference>
<dbReference type="InterPro" id="IPR014036">
    <property type="entry name" value="DeoR-like_C"/>
</dbReference>
<dbReference type="InterPro" id="IPR018356">
    <property type="entry name" value="Tscrpt_reg_HTH_DeoR_CS"/>
</dbReference>
<evidence type="ECO:0000256" key="4">
    <source>
        <dbReference type="ARBA" id="ARBA00023163"/>
    </source>
</evidence>
<accession>A0A2T0VWQ5</accession>
<dbReference type="InterPro" id="IPR001034">
    <property type="entry name" value="DeoR_HTH"/>
</dbReference>
<dbReference type="Pfam" id="PF08220">
    <property type="entry name" value="HTH_DeoR"/>
    <property type="match status" value="1"/>
</dbReference>
<evidence type="ECO:0000259" key="5">
    <source>
        <dbReference type="PROSITE" id="PS51000"/>
    </source>
</evidence>
<dbReference type="PROSITE" id="PS51000">
    <property type="entry name" value="HTH_DEOR_2"/>
    <property type="match status" value="1"/>
</dbReference>
<keyword evidence="4" id="KW-0804">Transcription</keyword>
<keyword evidence="2" id="KW-0805">Transcription regulation</keyword>
<dbReference type="Gene3D" id="1.10.10.10">
    <property type="entry name" value="Winged helix-like DNA-binding domain superfamily/Winged helix DNA-binding domain"/>
    <property type="match status" value="1"/>
</dbReference>
<organism evidence="6 7">
    <name type="scientific">Yoonia maritima</name>
    <dbReference type="NCBI Taxonomy" id="1435347"/>
    <lineage>
        <taxon>Bacteria</taxon>
        <taxon>Pseudomonadati</taxon>
        <taxon>Pseudomonadota</taxon>
        <taxon>Alphaproteobacteria</taxon>
        <taxon>Rhodobacterales</taxon>
        <taxon>Paracoccaceae</taxon>
        <taxon>Yoonia</taxon>
    </lineage>
</organism>
<dbReference type="InterPro" id="IPR037171">
    <property type="entry name" value="NagB/RpiA_transferase-like"/>
</dbReference>
<keyword evidence="7" id="KW-1185">Reference proteome</keyword>
<dbReference type="SUPFAM" id="SSF100950">
    <property type="entry name" value="NagB/RpiA/CoA transferase-like"/>
    <property type="match status" value="1"/>
</dbReference>
<dbReference type="InterPro" id="IPR050313">
    <property type="entry name" value="Carb_Metab_HTH_regulators"/>
</dbReference>
<reference evidence="6 7" key="1">
    <citation type="submission" date="2018-03" db="EMBL/GenBank/DDBJ databases">
        <title>Genomic Encyclopedia of Archaeal and Bacterial Type Strains, Phase II (KMG-II): from individual species to whole genera.</title>
        <authorList>
            <person name="Goeker M."/>
        </authorList>
    </citation>
    <scope>NUCLEOTIDE SEQUENCE [LARGE SCALE GENOMIC DNA]</scope>
    <source>
        <strain evidence="6 7">DSM 101533</strain>
    </source>
</reference>
<keyword evidence="3" id="KW-0238">DNA-binding</keyword>
<evidence type="ECO:0000313" key="6">
    <source>
        <dbReference type="EMBL" id="PRY76347.1"/>
    </source>
</evidence>
<dbReference type="SUPFAM" id="SSF46785">
    <property type="entry name" value="Winged helix' DNA-binding domain"/>
    <property type="match status" value="1"/>
</dbReference>
<feature type="domain" description="HTH deoR-type" evidence="5">
    <location>
        <begin position="6"/>
        <end position="61"/>
    </location>
</feature>
<dbReference type="Proteomes" id="UP000238007">
    <property type="component" value="Unassembled WGS sequence"/>
</dbReference>
<evidence type="ECO:0000256" key="1">
    <source>
        <dbReference type="ARBA" id="ARBA00022491"/>
    </source>
</evidence>
<protein>
    <submittedName>
        <fullName evidence="6">DeoR/GlpR family transcriptional regulator of sugar metabolism</fullName>
    </submittedName>
</protein>
<sequence length="250" mass="26375">MDLNIPDTRQRILAQRLADGMQVVAIDVAAEFDVSLDTIRRDILALEADGKAHRVRGGAVPVARPADPLHSRLLGGAVKTDLIRAAIDQIGDAQTLLLDGGSTTLSLIPMLPALPGRLVITPSPWIAIACQEHNIEVFLLGGKLSARGGIAVGDVALGKVAKIAADIAVLGACGVDAEFGLSADDYDEAQMKQAMHDAAVRTFVVTSSEKIGRRARHHTLPIREIDLLITDADHGETKLLANAGTTIITV</sequence>
<dbReference type="InterPro" id="IPR036390">
    <property type="entry name" value="WH_DNA-bd_sf"/>
</dbReference>
<dbReference type="AlphaFoldDB" id="A0A2T0VWQ5"/>
<evidence type="ECO:0000313" key="7">
    <source>
        <dbReference type="Proteomes" id="UP000238007"/>
    </source>
</evidence>
<name>A0A2T0VWQ5_9RHOB</name>